<evidence type="ECO:0000313" key="2">
    <source>
        <dbReference type="Proteomes" id="UP000252585"/>
    </source>
</evidence>
<organism evidence="1 2">
    <name type="scientific">Saliterribacillus persicus</name>
    <dbReference type="NCBI Taxonomy" id="930114"/>
    <lineage>
        <taxon>Bacteria</taxon>
        <taxon>Bacillati</taxon>
        <taxon>Bacillota</taxon>
        <taxon>Bacilli</taxon>
        <taxon>Bacillales</taxon>
        <taxon>Bacillaceae</taxon>
        <taxon>Saliterribacillus</taxon>
    </lineage>
</organism>
<keyword evidence="2" id="KW-1185">Reference proteome</keyword>
<sequence length="134" mass="16162">MAKDILGMDRKGLSNLTLNELEQKMREEQFDDNLIKDLMEVLKQRLIKYGESEFQKWLYNLNFRCPEEFQNESLALEFYERNHAWIEEQTAKLEQETNISWLVQAEDLKDYNINARKVQLVIRHRLSEIVLELI</sequence>
<protein>
    <submittedName>
        <fullName evidence="1">Uncharacterized protein</fullName>
    </submittedName>
</protein>
<proteinExistence type="predicted"/>
<dbReference type="AlphaFoldDB" id="A0A368Y0Z7"/>
<dbReference type="EMBL" id="QPJJ01000004">
    <property type="protein sequence ID" value="RCW73066.1"/>
    <property type="molecule type" value="Genomic_DNA"/>
</dbReference>
<accession>A0A368Y0Z7</accession>
<comment type="caution">
    <text evidence="1">The sequence shown here is derived from an EMBL/GenBank/DDBJ whole genome shotgun (WGS) entry which is preliminary data.</text>
</comment>
<name>A0A368Y0Z7_9BACI</name>
<dbReference type="OrthoDB" id="2889801at2"/>
<evidence type="ECO:0000313" key="1">
    <source>
        <dbReference type="EMBL" id="RCW73066.1"/>
    </source>
</evidence>
<dbReference type="RefSeq" id="WP_147269770.1">
    <property type="nucleotide sequence ID" value="NZ_QPJJ01000004.1"/>
</dbReference>
<dbReference type="Proteomes" id="UP000252585">
    <property type="component" value="Unassembled WGS sequence"/>
</dbReference>
<gene>
    <name evidence="1" type="ORF">DFR57_10461</name>
</gene>
<reference evidence="1 2" key="1">
    <citation type="submission" date="2018-07" db="EMBL/GenBank/DDBJ databases">
        <title>Genomic Encyclopedia of Type Strains, Phase IV (KMG-IV): sequencing the most valuable type-strain genomes for metagenomic binning, comparative biology and taxonomic classification.</title>
        <authorList>
            <person name="Goeker M."/>
        </authorList>
    </citation>
    <scope>NUCLEOTIDE SEQUENCE [LARGE SCALE GENOMIC DNA]</scope>
    <source>
        <strain evidence="1 2">DSM 27696</strain>
    </source>
</reference>